<dbReference type="InterPro" id="IPR053136">
    <property type="entry name" value="UTP_pyrophosphatase-like"/>
</dbReference>
<dbReference type="PANTHER" id="PTHR30399">
    <property type="entry name" value="UNCHARACTERIZED PROTEIN YGJP"/>
    <property type="match status" value="1"/>
</dbReference>
<dbReference type="InterPro" id="IPR002725">
    <property type="entry name" value="YgjP-like_metallopeptidase"/>
</dbReference>
<dbReference type="PANTHER" id="PTHR30399:SF1">
    <property type="entry name" value="UTP PYROPHOSPHATASE"/>
    <property type="match status" value="1"/>
</dbReference>
<accession>A0ABW5EKN8</accession>
<feature type="domain" description="YgjP-like metallopeptidase" evidence="1">
    <location>
        <begin position="24"/>
        <end position="228"/>
    </location>
</feature>
<keyword evidence="3" id="KW-1185">Reference proteome</keyword>
<reference evidence="3" key="1">
    <citation type="journal article" date="2019" name="Int. J. Syst. Evol. Microbiol.">
        <title>The Global Catalogue of Microorganisms (GCM) 10K type strain sequencing project: providing services to taxonomists for standard genome sequencing and annotation.</title>
        <authorList>
            <consortium name="The Broad Institute Genomics Platform"/>
            <consortium name="The Broad Institute Genome Sequencing Center for Infectious Disease"/>
            <person name="Wu L."/>
            <person name="Ma J."/>
        </authorList>
    </citation>
    <scope>NUCLEOTIDE SEQUENCE [LARGE SCALE GENOMIC DNA]</scope>
    <source>
        <strain evidence="3">KCTC 12848</strain>
    </source>
</reference>
<evidence type="ECO:0000259" key="1">
    <source>
        <dbReference type="Pfam" id="PF01863"/>
    </source>
</evidence>
<sequence length="235" mass="27737">MNTAEEHIYEDIPYRLVRSPRRKRLGLVLAASGVEVRIPQRCAARHGHRFLQENIRWVRTQLLRASERAAEIPRYRYGFGEMFPWLGRKLPLERAAQSTGAGVRADRIHLYSRYRQPTEAQLQTALYKLYQREALALLTDKSALYADRLDLQFSSVRVRRTRSKWGHCTIRGELQYNWLVCLAPEPVVDYLVAHEVCHLRHHNHSRAFWQLVDSVCPRYRELRGWLRDNGHRLTV</sequence>
<evidence type="ECO:0000313" key="2">
    <source>
        <dbReference type="EMBL" id="MFD2312044.1"/>
    </source>
</evidence>
<protein>
    <submittedName>
        <fullName evidence="2">M48 family metallopeptidase</fullName>
    </submittedName>
</protein>
<dbReference type="RefSeq" id="WP_265722591.1">
    <property type="nucleotide sequence ID" value="NZ_JAPIVK010000025.1"/>
</dbReference>
<dbReference type="Gene3D" id="3.30.2010.10">
    <property type="entry name" value="Metalloproteases ('zincins'), catalytic domain"/>
    <property type="match status" value="1"/>
</dbReference>
<name>A0ABW5EKN8_9GAMM</name>
<proteinExistence type="predicted"/>
<comment type="caution">
    <text evidence="2">The sequence shown here is derived from an EMBL/GenBank/DDBJ whole genome shotgun (WGS) entry which is preliminary data.</text>
</comment>
<dbReference type="Pfam" id="PF01863">
    <property type="entry name" value="YgjP-like"/>
    <property type="match status" value="1"/>
</dbReference>
<dbReference type="EMBL" id="JBHUJD010000027">
    <property type="protein sequence ID" value="MFD2312044.1"/>
    <property type="molecule type" value="Genomic_DNA"/>
</dbReference>
<evidence type="ECO:0000313" key="3">
    <source>
        <dbReference type="Proteomes" id="UP001597425"/>
    </source>
</evidence>
<organism evidence="2 3">
    <name type="scientific">Microbulbifer halophilus</name>
    <dbReference type="NCBI Taxonomy" id="453963"/>
    <lineage>
        <taxon>Bacteria</taxon>
        <taxon>Pseudomonadati</taxon>
        <taxon>Pseudomonadota</taxon>
        <taxon>Gammaproteobacteria</taxon>
        <taxon>Cellvibrionales</taxon>
        <taxon>Microbulbiferaceae</taxon>
        <taxon>Microbulbifer</taxon>
    </lineage>
</organism>
<dbReference type="CDD" id="cd07344">
    <property type="entry name" value="M48_yhfN_like"/>
    <property type="match status" value="1"/>
</dbReference>
<dbReference type="Proteomes" id="UP001597425">
    <property type="component" value="Unassembled WGS sequence"/>
</dbReference>
<gene>
    <name evidence="2" type="ORF">ACFSKX_16575</name>
</gene>